<dbReference type="Proteomes" id="UP000660801">
    <property type="component" value="Unassembled WGS sequence"/>
</dbReference>
<feature type="transmembrane region" description="Helical" evidence="8">
    <location>
        <begin position="50"/>
        <end position="79"/>
    </location>
</feature>
<organism evidence="10 11">
    <name type="scientific">Streptococcus himalayensis</name>
    <dbReference type="NCBI Taxonomy" id="1888195"/>
    <lineage>
        <taxon>Bacteria</taxon>
        <taxon>Bacillati</taxon>
        <taxon>Bacillota</taxon>
        <taxon>Bacilli</taxon>
        <taxon>Lactobacillales</taxon>
        <taxon>Streptococcaceae</taxon>
        <taxon>Streptococcus</taxon>
    </lineage>
</organism>
<dbReference type="InterPro" id="IPR014269">
    <property type="entry name" value="SecY2"/>
</dbReference>
<dbReference type="OrthoDB" id="2055747at2"/>
<evidence type="ECO:0000256" key="3">
    <source>
        <dbReference type="ARBA" id="ARBA00022692"/>
    </source>
</evidence>
<comment type="function">
    <text evidence="8">Part of the accessory SecA2/SecY2 system specifically required for export of possible cell wall proteins. The central subunit of a protein translocation channel.</text>
</comment>
<dbReference type="SUPFAM" id="SSF103491">
    <property type="entry name" value="Preprotein translocase SecY subunit"/>
    <property type="match status" value="1"/>
</dbReference>
<dbReference type="Pfam" id="PF00344">
    <property type="entry name" value="SecY"/>
    <property type="match status" value="1"/>
</dbReference>
<dbReference type="GO" id="GO:0006605">
    <property type="term" value="P:protein targeting"/>
    <property type="evidence" value="ECO:0007669"/>
    <property type="project" value="UniProtKB-UniRule"/>
</dbReference>
<comment type="caution">
    <text evidence="10">The sequence shown here is derived from an EMBL/GenBank/DDBJ whole genome shotgun (WGS) entry which is preliminary data.</text>
</comment>
<evidence type="ECO:0000313" key="10">
    <source>
        <dbReference type="EMBL" id="GGE33751.1"/>
    </source>
</evidence>
<evidence type="ECO:0000313" key="11">
    <source>
        <dbReference type="Proteomes" id="UP000660801"/>
    </source>
</evidence>
<evidence type="ECO:0000256" key="6">
    <source>
        <dbReference type="ARBA" id="ARBA00023010"/>
    </source>
</evidence>
<reference evidence="10" key="1">
    <citation type="journal article" date="2014" name="Int. J. Syst. Evol. Microbiol.">
        <title>Complete genome sequence of Corynebacterium casei LMG S-19264T (=DSM 44701T), isolated from a smear-ripened cheese.</title>
        <authorList>
            <consortium name="US DOE Joint Genome Institute (JGI-PGF)"/>
            <person name="Walter F."/>
            <person name="Albersmeier A."/>
            <person name="Kalinowski J."/>
            <person name="Ruckert C."/>
        </authorList>
    </citation>
    <scope>NUCLEOTIDE SEQUENCE</scope>
    <source>
        <strain evidence="10">CGMCC 1.15533</strain>
    </source>
</reference>
<keyword evidence="5 8" id="KW-1133">Transmembrane helix</keyword>
<feature type="transmembrane region" description="Helical" evidence="8">
    <location>
        <begin position="100"/>
        <end position="123"/>
    </location>
</feature>
<dbReference type="PANTHER" id="PTHR10906">
    <property type="entry name" value="SECY/SEC61-ALPHA FAMILY MEMBER"/>
    <property type="match status" value="1"/>
</dbReference>
<feature type="transmembrane region" description="Helical" evidence="8">
    <location>
        <begin position="156"/>
        <end position="177"/>
    </location>
</feature>
<keyword evidence="6 8" id="KW-0811">Translocation</keyword>
<evidence type="ECO:0000256" key="2">
    <source>
        <dbReference type="ARBA" id="ARBA00022475"/>
    </source>
</evidence>
<comment type="subcellular location">
    <subcellularLocation>
        <location evidence="8">Cell membrane</location>
        <topology evidence="8">Multi-pass membrane protein</topology>
    </subcellularLocation>
</comment>
<dbReference type="GO" id="GO:0005886">
    <property type="term" value="C:plasma membrane"/>
    <property type="evidence" value="ECO:0007669"/>
    <property type="project" value="UniProtKB-SubCell"/>
</dbReference>
<evidence type="ECO:0000256" key="1">
    <source>
        <dbReference type="ARBA" id="ARBA00022448"/>
    </source>
</evidence>
<protein>
    <recommendedName>
        <fullName evidence="8 9">Accessory Sec system protein translocase subunit SecY2</fullName>
    </recommendedName>
</protein>
<keyword evidence="3 8" id="KW-0812">Transmembrane</keyword>
<evidence type="ECO:0000256" key="4">
    <source>
        <dbReference type="ARBA" id="ARBA00022927"/>
    </source>
</evidence>
<dbReference type="HAMAP" id="MF_01466">
    <property type="entry name" value="SecY2"/>
    <property type="match status" value="1"/>
</dbReference>
<proteinExistence type="inferred from homology"/>
<gene>
    <name evidence="8 10" type="primary">secY2</name>
    <name evidence="10" type="ORF">GCM10011510_13930</name>
</gene>
<keyword evidence="4 8" id="KW-0653">Protein transport</keyword>
<evidence type="ECO:0000256" key="7">
    <source>
        <dbReference type="ARBA" id="ARBA00023136"/>
    </source>
</evidence>
<name>A0A917A7P0_9STRE</name>
<dbReference type="AlphaFoldDB" id="A0A917A7P0"/>
<dbReference type="InterPro" id="IPR023201">
    <property type="entry name" value="SecY_dom_sf"/>
</dbReference>
<feature type="transmembrane region" description="Helical" evidence="8">
    <location>
        <begin position="286"/>
        <end position="305"/>
    </location>
</feature>
<dbReference type="RefSeq" id="WP_068993424.1">
    <property type="nucleotide sequence ID" value="NZ_BMJN01000023.1"/>
</dbReference>
<dbReference type="Gene3D" id="1.10.3370.10">
    <property type="entry name" value="SecY subunit domain"/>
    <property type="match status" value="1"/>
</dbReference>
<keyword evidence="2 8" id="KW-1003">Cell membrane</keyword>
<dbReference type="GO" id="GO:0065002">
    <property type="term" value="P:intracellular protein transmembrane transport"/>
    <property type="evidence" value="ECO:0007669"/>
    <property type="project" value="UniProtKB-UniRule"/>
</dbReference>
<comment type="subunit">
    <text evidence="8">Component of the accessory SecA2/SecY2 protein translocase complex required to export cell wall proteins. May form heterotrimers with SecE and SecG subunits.</text>
</comment>
<keyword evidence="11" id="KW-1185">Reference proteome</keyword>
<dbReference type="NCBIfam" id="TIGR02920">
    <property type="entry name" value="acc_sec_Y2"/>
    <property type="match status" value="1"/>
</dbReference>
<feature type="transmembrane region" description="Helical" evidence="8">
    <location>
        <begin position="245"/>
        <end position="266"/>
    </location>
</feature>
<feature type="transmembrane region" description="Helical" evidence="8">
    <location>
        <begin position="12"/>
        <end position="30"/>
    </location>
</feature>
<evidence type="ECO:0000256" key="9">
    <source>
        <dbReference type="NCBIfam" id="TIGR02920"/>
    </source>
</evidence>
<accession>A0A917A7P0</accession>
<dbReference type="PIRSF" id="PIRSF004557">
    <property type="entry name" value="SecY"/>
    <property type="match status" value="1"/>
</dbReference>
<dbReference type="InterPro" id="IPR002208">
    <property type="entry name" value="SecY/SEC61-alpha"/>
</dbReference>
<feature type="transmembrane region" description="Helical" evidence="8">
    <location>
        <begin position="337"/>
        <end position="360"/>
    </location>
</feature>
<reference evidence="10" key="2">
    <citation type="submission" date="2020-09" db="EMBL/GenBank/DDBJ databases">
        <authorList>
            <person name="Sun Q."/>
            <person name="Zhou Y."/>
        </authorList>
    </citation>
    <scope>NUCLEOTIDE SEQUENCE</scope>
    <source>
        <strain evidence="10">CGMCC 1.15533</strain>
    </source>
</reference>
<keyword evidence="7 8" id="KW-0472">Membrane</keyword>
<feature type="transmembrane region" description="Helical" evidence="8">
    <location>
        <begin position="189"/>
        <end position="209"/>
    </location>
</feature>
<keyword evidence="1 8" id="KW-0813">Transport</keyword>
<dbReference type="PRINTS" id="PR00303">
    <property type="entry name" value="SECYTRNLCASE"/>
</dbReference>
<dbReference type="EMBL" id="BMJN01000023">
    <property type="protein sequence ID" value="GGE33751.1"/>
    <property type="molecule type" value="Genomic_DNA"/>
</dbReference>
<comment type="similarity">
    <text evidence="8">Belongs to the SecY/SEC61-alpha family. SecY2 subfamily.</text>
</comment>
<evidence type="ECO:0000256" key="8">
    <source>
        <dbReference type="HAMAP-Rule" id="MF_01466"/>
    </source>
</evidence>
<feature type="transmembrane region" description="Helical" evidence="8">
    <location>
        <begin position="129"/>
        <end position="149"/>
    </location>
</feature>
<feature type="transmembrane region" description="Helical" evidence="8">
    <location>
        <begin position="372"/>
        <end position="390"/>
    </location>
</feature>
<sequence length="406" mass="45605">MKKFFFQYPMLKRIFFSFGIVLLFLIGRYIPLPNVDISKSSVVANSSLEVASAVSGGSLANIGLFSLGLGPSMYSMILNRVFALGRRRQATDSSQQKKQMIVMFLVAAMQGLGIAASLTYVAHPILQPIQLIALTTFLLVTGSFILMWLGNLNAAYGMGGTTLIMFISIVVSQFRAVPILVEVVASPKIMYAVFIMVWTLLSIYVTVIFDKSEYRIPIQRVSIHNDFVKKAYLPIRVNPSNGMPIMYAFTFLALPQYFLILLSYLLKRNALLQYSVYFTPRTGIGIVIYVVLVLLLSYSFAFVNVDPVVLSKEFRVSGDFIKDVRPGKPTQLYLARYIRFFGVFSGVITSILLSIPLILFLSDEKLQDLTPLSGIFMMMTGMVLMIRDEVVTSRLRRKYTELFEGN</sequence>
<evidence type="ECO:0000256" key="5">
    <source>
        <dbReference type="ARBA" id="ARBA00022989"/>
    </source>
</evidence>